<keyword evidence="3" id="KW-1185">Reference proteome</keyword>
<dbReference type="Pfam" id="PF09951">
    <property type="entry name" value="Imm33"/>
    <property type="match status" value="1"/>
</dbReference>
<dbReference type="STRING" id="1121001.SAMN02745857_02865"/>
<evidence type="ECO:0000313" key="2">
    <source>
        <dbReference type="EMBL" id="SMC27474.1"/>
    </source>
</evidence>
<dbReference type="Proteomes" id="UP000192761">
    <property type="component" value="Unassembled WGS sequence"/>
</dbReference>
<dbReference type="OrthoDB" id="4827574at2"/>
<reference evidence="2 3" key="1">
    <citation type="submission" date="2017-04" db="EMBL/GenBank/DDBJ databases">
        <authorList>
            <person name="Afonso C.L."/>
            <person name="Miller P.J."/>
            <person name="Scott M.A."/>
            <person name="Spackman E."/>
            <person name="Goraichik I."/>
            <person name="Dimitrov K.M."/>
            <person name="Suarez D.L."/>
            <person name="Swayne D.E."/>
        </authorList>
    </citation>
    <scope>NUCLEOTIDE SEQUENCE [LARGE SCALE GENOMIC DNA]</scope>
    <source>
        <strain evidence="2 3">DSM 23236</strain>
    </source>
</reference>
<organism evidence="2 3">
    <name type="scientific">Andreprevotia lacus DSM 23236</name>
    <dbReference type="NCBI Taxonomy" id="1121001"/>
    <lineage>
        <taxon>Bacteria</taxon>
        <taxon>Pseudomonadati</taxon>
        <taxon>Pseudomonadota</taxon>
        <taxon>Betaproteobacteria</taxon>
        <taxon>Neisseriales</taxon>
        <taxon>Chitinibacteraceae</taxon>
        <taxon>Andreprevotia</taxon>
    </lineage>
</organism>
<evidence type="ECO:0000259" key="1">
    <source>
        <dbReference type="Pfam" id="PF09951"/>
    </source>
</evidence>
<dbReference type="AlphaFoldDB" id="A0A1W1XUD7"/>
<dbReference type="RefSeq" id="WP_084091545.1">
    <property type="nucleotide sequence ID" value="NZ_FWXD01000017.1"/>
</dbReference>
<dbReference type="InterPro" id="IPR018689">
    <property type="entry name" value="Imm33_dom"/>
</dbReference>
<feature type="domain" description="Immunity protein Imm33" evidence="1">
    <location>
        <begin position="23"/>
        <end position="109"/>
    </location>
</feature>
<proteinExistence type="predicted"/>
<protein>
    <recommendedName>
        <fullName evidence="1">Immunity protein Imm33 domain-containing protein</fullName>
    </recommendedName>
</protein>
<gene>
    <name evidence="2" type="ORF">SAMN02745857_02865</name>
</gene>
<dbReference type="EMBL" id="FWXD01000017">
    <property type="protein sequence ID" value="SMC27474.1"/>
    <property type="molecule type" value="Genomic_DNA"/>
</dbReference>
<accession>A0A1W1XUD7</accession>
<name>A0A1W1XUD7_9NEIS</name>
<sequence>MAKHFKLAPHELKPLIEGHGDAFATDRIVVDGAPVGFMYREEPEDKDDSGWRLLAGDESDEYMDNPKYLGVYKLNTLANYDPSIIPLLDAPVGSAFEKLPDSDEFYEVEDWS</sequence>
<evidence type="ECO:0000313" key="3">
    <source>
        <dbReference type="Proteomes" id="UP000192761"/>
    </source>
</evidence>
<dbReference type="PANTHER" id="PTHR38743:SF2">
    <property type="entry name" value="DUF2185 DOMAIN-CONTAINING PROTEIN"/>
    <property type="match status" value="1"/>
</dbReference>
<dbReference type="PANTHER" id="PTHR38743">
    <property type="entry name" value="SIMILAR TO GLYOXYLASE I FAMILY PROTEIN"/>
    <property type="match status" value="1"/>
</dbReference>